<gene>
    <name evidence="1" type="ORF">Pla133_04620</name>
</gene>
<dbReference type="Proteomes" id="UP000316921">
    <property type="component" value="Chromosome"/>
</dbReference>
<dbReference type="PANTHER" id="PTHR33987">
    <property type="entry name" value="CALCINEURIN-LIKE METALLO-PHOSPHOESTERASE SUPERFAMILY PROTEIN"/>
    <property type="match status" value="1"/>
</dbReference>
<dbReference type="SUPFAM" id="SSF56300">
    <property type="entry name" value="Metallo-dependent phosphatases"/>
    <property type="match status" value="1"/>
</dbReference>
<name>A0A518BEI0_9BACT</name>
<dbReference type="EMBL" id="CP036287">
    <property type="protein sequence ID" value="QDU65397.1"/>
    <property type="molecule type" value="Genomic_DNA"/>
</dbReference>
<evidence type="ECO:0008006" key="3">
    <source>
        <dbReference type="Google" id="ProtNLM"/>
    </source>
</evidence>
<keyword evidence="2" id="KW-1185">Reference proteome</keyword>
<dbReference type="InterPro" id="IPR029052">
    <property type="entry name" value="Metallo-depent_PP-like"/>
</dbReference>
<organism evidence="1 2">
    <name type="scientific">Engelhardtia mirabilis</name>
    <dbReference type="NCBI Taxonomy" id="2528011"/>
    <lineage>
        <taxon>Bacteria</taxon>
        <taxon>Pseudomonadati</taxon>
        <taxon>Planctomycetota</taxon>
        <taxon>Planctomycetia</taxon>
        <taxon>Planctomycetia incertae sedis</taxon>
        <taxon>Engelhardtia</taxon>
    </lineage>
</organism>
<dbReference type="InterPro" id="IPR038607">
    <property type="entry name" value="PhoD-like_sf"/>
</dbReference>
<reference evidence="1 2" key="1">
    <citation type="submission" date="2019-02" db="EMBL/GenBank/DDBJ databases">
        <title>Deep-cultivation of Planctomycetes and their phenomic and genomic characterization uncovers novel biology.</title>
        <authorList>
            <person name="Wiegand S."/>
            <person name="Jogler M."/>
            <person name="Boedeker C."/>
            <person name="Pinto D."/>
            <person name="Vollmers J."/>
            <person name="Rivas-Marin E."/>
            <person name="Kohn T."/>
            <person name="Peeters S.H."/>
            <person name="Heuer A."/>
            <person name="Rast P."/>
            <person name="Oberbeckmann S."/>
            <person name="Bunk B."/>
            <person name="Jeske O."/>
            <person name="Meyerdierks A."/>
            <person name="Storesund J.E."/>
            <person name="Kallscheuer N."/>
            <person name="Luecker S."/>
            <person name="Lage O.M."/>
            <person name="Pohl T."/>
            <person name="Merkel B.J."/>
            <person name="Hornburger P."/>
            <person name="Mueller R.-W."/>
            <person name="Bruemmer F."/>
            <person name="Labrenz M."/>
            <person name="Spormann A.M."/>
            <person name="Op den Camp H."/>
            <person name="Overmann J."/>
            <person name="Amann R."/>
            <person name="Jetten M.S.M."/>
            <person name="Mascher T."/>
            <person name="Medema M.H."/>
            <person name="Devos D.P."/>
            <person name="Kaster A.-K."/>
            <person name="Ovreas L."/>
            <person name="Rohde M."/>
            <person name="Galperin M.Y."/>
            <person name="Jogler C."/>
        </authorList>
    </citation>
    <scope>NUCLEOTIDE SEQUENCE [LARGE SCALE GENOMIC DNA]</scope>
    <source>
        <strain evidence="1 2">Pla133</strain>
    </source>
</reference>
<dbReference type="Gene3D" id="3.60.21.70">
    <property type="entry name" value="PhoD-like phosphatase"/>
    <property type="match status" value="1"/>
</dbReference>
<protein>
    <recommendedName>
        <fullName evidence="3">PhoD-like phosphatase</fullName>
    </recommendedName>
</protein>
<proteinExistence type="predicted"/>
<dbReference type="AlphaFoldDB" id="A0A518BEI0"/>
<evidence type="ECO:0000313" key="1">
    <source>
        <dbReference type="EMBL" id="QDU65397.1"/>
    </source>
</evidence>
<accession>A0A518BEI0</accession>
<dbReference type="PANTHER" id="PTHR33987:SF1">
    <property type="entry name" value="CALCINEURIN-LIKE METALLO-PHOSPHOESTERASE SUPERFAMILY PROTEIN"/>
    <property type="match status" value="1"/>
</dbReference>
<dbReference type="KEGG" id="pbap:Pla133_04620"/>
<sequence>MPTTAKRRVAGVATLVLHAKGAPPGTIRVWVGAFQRRTTPQLEWFVDGVPTQPRAVRHLRSVRAGFAEGAAPDRAFSGVFDFDGQASHEDVKVEVRAGDDVASLRTRALPQQTLTDGKDPFHLVLGSCFHVKESQPPNLEKTLNRISLAVRPGRPQLSLLMGDQVYLDLPTLRDLPKDRARLAEIFEGEYTRNWIHQSGLAPALQFGPSLCLPDDHEYWNNFPEASPFIENSYTKAGRKAWKAAAAEQYAGFQASQPDTLPLSASTTIDVHPLSIFLADTRTERQMNCERSAPVGLGDELGAWVEELNRKGRVGLLVTGQPMFDEAVGGAQGRVADWTLPNYKDYGELVRPLLAARNPIVCLTGDVHWGRVTEAVRSSGGANLYEVIVSPMALVTNVATDWWKEGTNWARGLFGTRDPWPRHSHPAAPPRHFAQDIVSKTWACRRPKFRPDGIGIRPEQEFEGQRGDQLGLLTFRRVGARIHASVRYFPVAADVAPGPPVPVFTSHMPMPQP</sequence>
<dbReference type="RefSeq" id="WP_145061954.1">
    <property type="nucleotide sequence ID" value="NZ_CP036287.1"/>
</dbReference>
<evidence type="ECO:0000313" key="2">
    <source>
        <dbReference type="Proteomes" id="UP000316921"/>
    </source>
</evidence>